<dbReference type="EMBL" id="JBEDUW010000152">
    <property type="protein sequence ID" value="KAK9905308.1"/>
    <property type="molecule type" value="Genomic_DNA"/>
</dbReference>
<comment type="caution">
    <text evidence="2">The sequence shown here is derived from an EMBL/GenBank/DDBJ whole genome shotgun (WGS) entry which is preliminary data.</text>
</comment>
<evidence type="ECO:0000313" key="3">
    <source>
        <dbReference type="Proteomes" id="UP001457282"/>
    </source>
</evidence>
<protein>
    <submittedName>
        <fullName evidence="2">Uncharacterized protein</fullName>
    </submittedName>
</protein>
<gene>
    <name evidence="2" type="ORF">M0R45_000311</name>
</gene>
<reference evidence="2 3" key="1">
    <citation type="journal article" date="2023" name="G3 (Bethesda)">
        <title>A chromosome-length genome assembly and annotation of blackberry (Rubus argutus, cv. 'Hillquist').</title>
        <authorList>
            <person name="Bruna T."/>
            <person name="Aryal R."/>
            <person name="Dudchenko O."/>
            <person name="Sargent D.J."/>
            <person name="Mead D."/>
            <person name="Buti M."/>
            <person name="Cavallini A."/>
            <person name="Hytonen T."/>
            <person name="Andres J."/>
            <person name="Pham M."/>
            <person name="Weisz D."/>
            <person name="Mascagni F."/>
            <person name="Usai G."/>
            <person name="Natali L."/>
            <person name="Bassil N."/>
            <person name="Fernandez G.E."/>
            <person name="Lomsadze A."/>
            <person name="Armour M."/>
            <person name="Olukolu B."/>
            <person name="Poorten T."/>
            <person name="Britton C."/>
            <person name="Davik J."/>
            <person name="Ashrafi H."/>
            <person name="Aiden E.L."/>
            <person name="Borodovsky M."/>
            <person name="Worthington M."/>
        </authorList>
    </citation>
    <scope>NUCLEOTIDE SEQUENCE [LARGE SCALE GENOMIC DNA]</scope>
    <source>
        <strain evidence="2">PI 553951</strain>
    </source>
</reference>
<keyword evidence="3" id="KW-1185">Reference proteome</keyword>
<feature type="compositionally biased region" description="Low complexity" evidence="1">
    <location>
        <begin position="1"/>
        <end position="12"/>
    </location>
</feature>
<proteinExistence type="predicted"/>
<dbReference type="AlphaFoldDB" id="A0AAW1VN42"/>
<dbReference type="PANTHER" id="PTHR33018:SF31">
    <property type="entry name" value="TRANSPOSASE, PTTA_EN_SPM, PLANT"/>
    <property type="match status" value="1"/>
</dbReference>
<sequence length="219" mass="24660">MAHSKSTSTPTKKTSKMLKVRKSKSSKGTKVSTSKNSDATVSKRKSNRKGKMVDEGCTGGLKLLKRNPVTMPRMTTSRILKKRLTVEFDKDGTPIGKNGDALQSYIGVLARSKIPISIESWTDKIIATEKNNIWETILTSFNLGAENKKMEQLDAFMELHEAQRARRQKNIYDHHMSRKGYAGLRQELSKTMPDEEIDLEQLFGSKDAQTKQGTFKMFG</sequence>
<feature type="compositionally biased region" description="Basic residues" evidence="1">
    <location>
        <begin position="13"/>
        <end position="27"/>
    </location>
</feature>
<feature type="region of interest" description="Disordered" evidence="1">
    <location>
        <begin position="1"/>
        <end position="56"/>
    </location>
</feature>
<evidence type="ECO:0000313" key="2">
    <source>
        <dbReference type="EMBL" id="KAK9905308.1"/>
    </source>
</evidence>
<dbReference type="Proteomes" id="UP001457282">
    <property type="component" value="Unassembled WGS sequence"/>
</dbReference>
<organism evidence="2 3">
    <name type="scientific">Rubus argutus</name>
    <name type="common">Southern blackberry</name>
    <dbReference type="NCBI Taxonomy" id="59490"/>
    <lineage>
        <taxon>Eukaryota</taxon>
        <taxon>Viridiplantae</taxon>
        <taxon>Streptophyta</taxon>
        <taxon>Embryophyta</taxon>
        <taxon>Tracheophyta</taxon>
        <taxon>Spermatophyta</taxon>
        <taxon>Magnoliopsida</taxon>
        <taxon>eudicotyledons</taxon>
        <taxon>Gunneridae</taxon>
        <taxon>Pentapetalae</taxon>
        <taxon>rosids</taxon>
        <taxon>fabids</taxon>
        <taxon>Rosales</taxon>
        <taxon>Rosaceae</taxon>
        <taxon>Rosoideae</taxon>
        <taxon>Rosoideae incertae sedis</taxon>
        <taxon>Rubus</taxon>
    </lineage>
</organism>
<feature type="compositionally biased region" description="Low complexity" evidence="1">
    <location>
        <begin position="28"/>
        <end position="37"/>
    </location>
</feature>
<dbReference type="PANTHER" id="PTHR33018">
    <property type="entry name" value="OS10G0338966 PROTEIN-RELATED"/>
    <property type="match status" value="1"/>
</dbReference>
<name>A0AAW1VN42_RUBAR</name>
<evidence type="ECO:0000256" key="1">
    <source>
        <dbReference type="SAM" id="MobiDB-lite"/>
    </source>
</evidence>
<accession>A0AAW1VN42</accession>